<reference evidence="1 2" key="1">
    <citation type="submission" date="2014-04" db="EMBL/GenBank/DDBJ databases">
        <authorList>
            <consortium name="DOE Joint Genome Institute"/>
            <person name="Kuo A."/>
            <person name="Girlanda M."/>
            <person name="Perotto S."/>
            <person name="Kohler A."/>
            <person name="Nagy L.G."/>
            <person name="Floudas D."/>
            <person name="Copeland A."/>
            <person name="Barry K.W."/>
            <person name="Cichocki N."/>
            <person name="Veneault-Fourrey C."/>
            <person name="LaButti K."/>
            <person name="Lindquist E.A."/>
            <person name="Lipzen A."/>
            <person name="Lundell T."/>
            <person name="Morin E."/>
            <person name="Murat C."/>
            <person name="Sun H."/>
            <person name="Tunlid A."/>
            <person name="Henrissat B."/>
            <person name="Grigoriev I.V."/>
            <person name="Hibbett D.S."/>
            <person name="Martin F."/>
            <person name="Nordberg H.P."/>
            <person name="Cantor M.N."/>
            <person name="Hua S.X."/>
        </authorList>
    </citation>
    <scope>NUCLEOTIDE SEQUENCE [LARGE SCALE GENOMIC DNA]</scope>
    <source>
        <strain evidence="1 2">MUT 4182</strain>
    </source>
</reference>
<protein>
    <submittedName>
        <fullName evidence="1">Uncharacterized protein</fullName>
    </submittedName>
</protein>
<name>A0A0C3Q5V0_9AGAM</name>
<evidence type="ECO:0000313" key="2">
    <source>
        <dbReference type="Proteomes" id="UP000054248"/>
    </source>
</evidence>
<reference evidence="2" key="2">
    <citation type="submission" date="2015-01" db="EMBL/GenBank/DDBJ databases">
        <title>Evolutionary Origins and Diversification of the Mycorrhizal Mutualists.</title>
        <authorList>
            <consortium name="DOE Joint Genome Institute"/>
            <consortium name="Mycorrhizal Genomics Consortium"/>
            <person name="Kohler A."/>
            <person name="Kuo A."/>
            <person name="Nagy L.G."/>
            <person name="Floudas D."/>
            <person name="Copeland A."/>
            <person name="Barry K.W."/>
            <person name="Cichocki N."/>
            <person name="Veneault-Fourrey C."/>
            <person name="LaButti K."/>
            <person name="Lindquist E.A."/>
            <person name="Lipzen A."/>
            <person name="Lundell T."/>
            <person name="Morin E."/>
            <person name="Murat C."/>
            <person name="Riley R."/>
            <person name="Ohm R."/>
            <person name="Sun H."/>
            <person name="Tunlid A."/>
            <person name="Henrissat B."/>
            <person name="Grigoriev I.V."/>
            <person name="Hibbett D.S."/>
            <person name="Martin F."/>
        </authorList>
    </citation>
    <scope>NUCLEOTIDE SEQUENCE [LARGE SCALE GENOMIC DNA]</scope>
    <source>
        <strain evidence="2">MUT 4182</strain>
    </source>
</reference>
<dbReference type="AlphaFoldDB" id="A0A0C3Q5V0"/>
<gene>
    <name evidence="1" type="ORF">M407DRAFT_246307</name>
</gene>
<dbReference type="Proteomes" id="UP000054248">
    <property type="component" value="Unassembled WGS sequence"/>
</dbReference>
<dbReference type="EMBL" id="KN823244">
    <property type="protein sequence ID" value="KIO19051.1"/>
    <property type="molecule type" value="Genomic_DNA"/>
</dbReference>
<organism evidence="1 2">
    <name type="scientific">Tulasnella calospora MUT 4182</name>
    <dbReference type="NCBI Taxonomy" id="1051891"/>
    <lineage>
        <taxon>Eukaryota</taxon>
        <taxon>Fungi</taxon>
        <taxon>Dikarya</taxon>
        <taxon>Basidiomycota</taxon>
        <taxon>Agaricomycotina</taxon>
        <taxon>Agaricomycetes</taxon>
        <taxon>Cantharellales</taxon>
        <taxon>Tulasnellaceae</taxon>
        <taxon>Tulasnella</taxon>
    </lineage>
</organism>
<accession>A0A0C3Q5V0</accession>
<dbReference type="HOGENOM" id="CLU_2833054_0_0_1"/>
<evidence type="ECO:0000313" key="1">
    <source>
        <dbReference type="EMBL" id="KIO19051.1"/>
    </source>
</evidence>
<keyword evidence="2" id="KW-1185">Reference proteome</keyword>
<sequence>MKKGTVSKNSYGFTPWMTVGVDRRAVQRDDEQLQCDGGGLCIDDGDREGIREIHRSFQLSVVHCVR</sequence>
<proteinExistence type="predicted"/>